<dbReference type="InterPro" id="IPR001005">
    <property type="entry name" value="SANT/Myb"/>
</dbReference>
<dbReference type="InterPro" id="IPR016135">
    <property type="entry name" value="UBQ-conjugating_enzyme/RWD"/>
</dbReference>
<evidence type="ECO:0000313" key="4">
    <source>
        <dbReference type="EMBL" id="KAF4392895.1"/>
    </source>
</evidence>
<feature type="compositionally biased region" description="Basic and acidic residues" evidence="2">
    <location>
        <begin position="244"/>
        <end position="260"/>
    </location>
</feature>
<dbReference type="SMART" id="SM01014">
    <property type="entry name" value="ARID"/>
    <property type="match status" value="1"/>
</dbReference>
<comment type="caution">
    <text evidence="4">The sequence shown here is derived from an EMBL/GenBank/DDBJ whole genome shotgun (WGS) entry which is preliminary data.</text>
</comment>
<evidence type="ECO:0000256" key="2">
    <source>
        <dbReference type="SAM" id="MobiDB-lite"/>
    </source>
</evidence>
<feature type="compositionally biased region" description="Acidic residues" evidence="2">
    <location>
        <begin position="611"/>
        <end position="621"/>
    </location>
</feature>
<dbReference type="SMART" id="SM01189">
    <property type="entry name" value="ELM2"/>
    <property type="match status" value="1"/>
</dbReference>
<dbReference type="Pfam" id="PF01388">
    <property type="entry name" value="ARID"/>
    <property type="match status" value="1"/>
</dbReference>
<dbReference type="InterPro" id="IPR000949">
    <property type="entry name" value="ELM2_dom"/>
</dbReference>
<gene>
    <name evidence="4" type="ORF">G4B88_011890</name>
</gene>
<protein>
    <recommendedName>
        <fullName evidence="3">ARID domain-containing protein</fullName>
    </recommendedName>
</protein>
<feature type="region of interest" description="Disordered" evidence="2">
    <location>
        <begin position="393"/>
        <end position="436"/>
    </location>
</feature>
<organism evidence="4 5">
    <name type="scientific">Cannabis sativa</name>
    <name type="common">Hemp</name>
    <name type="synonym">Marijuana</name>
    <dbReference type="NCBI Taxonomy" id="3483"/>
    <lineage>
        <taxon>Eukaryota</taxon>
        <taxon>Viridiplantae</taxon>
        <taxon>Streptophyta</taxon>
        <taxon>Embryophyta</taxon>
        <taxon>Tracheophyta</taxon>
        <taxon>Spermatophyta</taxon>
        <taxon>Magnoliopsida</taxon>
        <taxon>eudicotyledons</taxon>
        <taxon>Gunneridae</taxon>
        <taxon>Pentapetalae</taxon>
        <taxon>rosids</taxon>
        <taxon>fabids</taxon>
        <taxon>Rosales</taxon>
        <taxon>Cannabaceae</taxon>
        <taxon>Cannabis</taxon>
    </lineage>
</organism>
<feature type="compositionally biased region" description="Acidic residues" evidence="2">
    <location>
        <begin position="729"/>
        <end position="744"/>
    </location>
</feature>
<keyword evidence="1" id="KW-0539">Nucleus</keyword>
<dbReference type="PROSITE" id="PS51011">
    <property type="entry name" value="ARID"/>
    <property type="match status" value="1"/>
</dbReference>
<dbReference type="SMART" id="SM00501">
    <property type="entry name" value="BRIGHT"/>
    <property type="match status" value="1"/>
</dbReference>
<dbReference type="Gene3D" id="3.10.110.10">
    <property type="entry name" value="Ubiquitin Conjugating Enzyme"/>
    <property type="match status" value="1"/>
</dbReference>
<dbReference type="CDD" id="cd16100">
    <property type="entry name" value="ARID"/>
    <property type="match status" value="1"/>
</dbReference>
<keyword evidence="5" id="KW-1185">Reference proteome</keyword>
<dbReference type="PANTHER" id="PTHR46410:SF1">
    <property type="entry name" value="AT-RICH INTERACTIVE DOMAIN-CONTAINING PROTEIN 1"/>
    <property type="match status" value="1"/>
</dbReference>
<sequence length="753" mass="84258">MAGWSILADGSALDHSKNPQELEPTGLLVDFEPDSKGSSKLRRCFYHFHGLLLKEICGNNTLRPIPPILGEGKCADLFELFLAVREKGGCNAVSKNGLWGSVAEESGFGLKFAAAIKLIYIKYLNTFERWLERIVVGSTDLELSHTSVCSDVSTFLMELEGSLNGFLPSSDQNALSKDDSYYLYFDDTSMKSEQDHKERIEDIGSDDNTDDDEMTVVDPATKFSLIKKRKKPEGSDGSLEEVEDEKKSRVMELKLAEGKSSDNSSSSSSASSSSDKEVTKVDSGAAVEEGNGVVDEVSRESFREILNWVFTIAKDPGDPVFGSLPEPSKWNAHGNGEIWKQVLLAREAIFLKRNTDSGSEQKNQRMHPSMYSDQGAAYNLRERLRCRKKLLNGNSAPLGQASSDSSHAMSDLDRSPGHGMPRSEDHTGAGDSSMEHSFIDRYSPSRIPTGPAFQAEVPAWIGETCESDSKWLGSKVWPLNQTEKRFLVERDPIGKGRLENCGCQVPGSTECVRFHIAEKKLRVKRELGSAYHLWRFHNMGEDVTVFWTEAEEKKFKNIVSSNPPSLQKCFWIEICKNFPSRKRADLVSYYYNVFLLRRRAVQNRFTPSNIDSDDDDEESEPALETKGFGQETPQIKQHKKMMSDYKVEMINDGMQEFYVDFHGPSENLVNVFEVFLPQLLLYPNPSDPLNGEAAALMMRDRAAYELRVKEYCEKYAKAEDIGAAAEDKSSDEEELSDNESDSGDDQVVGQADP</sequence>
<reference evidence="4 5" key="1">
    <citation type="journal article" date="2020" name="bioRxiv">
        <title>Sequence and annotation of 42 cannabis genomes reveals extensive copy number variation in cannabinoid synthesis and pathogen resistance genes.</title>
        <authorList>
            <person name="Mckernan K.J."/>
            <person name="Helbert Y."/>
            <person name="Kane L.T."/>
            <person name="Ebling H."/>
            <person name="Zhang L."/>
            <person name="Liu B."/>
            <person name="Eaton Z."/>
            <person name="Mclaughlin S."/>
            <person name="Kingan S."/>
            <person name="Baybayan P."/>
            <person name="Concepcion G."/>
            <person name="Jordan M."/>
            <person name="Riva A."/>
            <person name="Barbazuk W."/>
            <person name="Harkins T."/>
        </authorList>
    </citation>
    <scope>NUCLEOTIDE SEQUENCE [LARGE SCALE GENOMIC DNA]</scope>
    <source>
        <strain evidence="5">cv. Jamaican Lion 4</strain>
        <tissue evidence="4">Leaf</tissue>
    </source>
</reference>
<dbReference type="GO" id="GO:0003677">
    <property type="term" value="F:DNA binding"/>
    <property type="evidence" value="ECO:0007669"/>
    <property type="project" value="InterPro"/>
</dbReference>
<evidence type="ECO:0000256" key="1">
    <source>
        <dbReference type="ARBA" id="ARBA00023242"/>
    </source>
</evidence>
<feature type="compositionally biased region" description="Basic and acidic residues" evidence="2">
    <location>
        <begin position="410"/>
        <end position="436"/>
    </location>
</feature>
<evidence type="ECO:0000313" key="5">
    <source>
        <dbReference type="Proteomes" id="UP000583929"/>
    </source>
</evidence>
<accession>A0A7J6HCU6</accession>
<dbReference type="PANTHER" id="PTHR46410">
    <property type="entry name" value="AT-RICH INTERACTIVE DOMAIN-CONTAINING PROTEIN 2"/>
    <property type="match status" value="1"/>
</dbReference>
<feature type="region of interest" description="Disordered" evidence="2">
    <location>
        <begin position="227"/>
        <end position="287"/>
    </location>
</feature>
<dbReference type="AlphaFoldDB" id="A0A7J6HCU6"/>
<feature type="region of interest" description="Disordered" evidence="2">
    <location>
        <begin position="606"/>
        <end position="635"/>
    </location>
</feature>
<dbReference type="Gene3D" id="1.10.150.60">
    <property type="entry name" value="ARID DNA-binding domain"/>
    <property type="match status" value="1"/>
</dbReference>
<dbReference type="Proteomes" id="UP000583929">
    <property type="component" value="Unassembled WGS sequence"/>
</dbReference>
<dbReference type="SUPFAM" id="SSF46774">
    <property type="entry name" value="ARID-like"/>
    <property type="match status" value="1"/>
</dbReference>
<evidence type="ECO:0000259" key="3">
    <source>
        <dbReference type="PROSITE" id="PS51011"/>
    </source>
</evidence>
<feature type="compositionally biased region" description="Polar residues" evidence="2">
    <location>
        <begin position="393"/>
        <end position="408"/>
    </location>
</feature>
<proteinExistence type="predicted"/>
<feature type="region of interest" description="Disordered" evidence="2">
    <location>
        <begin position="720"/>
        <end position="753"/>
    </location>
</feature>
<feature type="region of interest" description="Disordered" evidence="2">
    <location>
        <begin position="354"/>
        <end position="374"/>
    </location>
</feature>
<dbReference type="EMBL" id="JAATIQ010000050">
    <property type="protein sequence ID" value="KAF4392895.1"/>
    <property type="molecule type" value="Genomic_DNA"/>
</dbReference>
<name>A0A7J6HCU6_CANSA</name>
<feature type="compositionally biased region" description="Low complexity" evidence="2">
    <location>
        <begin position="261"/>
        <end position="273"/>
    </location>
</feature>
<feature type="domain" description="ARID" evidence="3">
    <location>
        <begin position="32"/>
        <end position="132"/>
    </location>
</feature>
<dbReference type="SUPFAM" id="SSF54495">
    <property type="entry name" value="UBC-like"/>
    <property type="match status" value="1"/>
</dbReference>
<dbReference type="InterPro" id="IPR001606">
    <property type="entry name" value="ARID_dom"/>
</dbReference>
<dbReference type="CDD" id="cd00167">
    <property type="entry name" value="SANT"/>
    <property type="match status" value="1"/>
</dbReference>
<dbReference type="InterPro" id="IPR036431">
    <property type="entry name" value="ARID_dom_sf"/>
</dbReference>